<organism evidence="1 2">
    <name type="scientific">Saccharobesus litoralis</name>
    <dbReference type="NCBI Taxonomy" id="2172099"/>
    <lineage>
        <taxon>Bacteria</taxon>
        <taxon>Pseudomonadati</taxon>
        <taxon>Pseudomonadota</taxon>
        <taxon>Gammaproteobacteria</taxon>
        <taxon>Alteromonadales</taxon>
        <taxon>Alteromonadaceae</taxon>
        <taxon>Saccharobesus</taxon>
    </lineage>
</organism>
<dbReference type="InterPro" id="IPR036249">
    <property type="entry name" value="Thioredoxin-like_sf"/>
</dbReference>
<name>A0A2S0VTT5_9ALTE</name>
<dbReference type="KEGG" id="cate:C2869_14755"/>
<reference evidence="1 2" key="1">
    <citation type="submission" date="2018-01" db="EMBL/GenBank/DDBJ databases">
        <title>Genome sequence of a Cantenovulum-like bacteria.</title>
        <authorList>
            <person name="Tan W.R."/>
            <person name="Lau N.-S."/>
            <person name="Go F."/>
            <person name="Amirul A.-A.A."/>
        </authorList>
    </citation>
    <scope>NUCLEOTIDE SEQUENCE [LARGE SCALE GENOMIC DNA]</scope>
    <source>
        <strain evidence="1 2">CCB-QB4</strain>
    </source>
</reference>
<accession>A0A2S0VTT5</accession>
<dbReference type="OrthoDB" id="8537427at2"/>
<dbReference type="RefSeq" id="WP_108603664.1">
    <property type="nucleotide sequence ID" value="NZ_CP026604.1"/>
</dbReference>
<evidence type="ECO:0000313" key="2">
    <source>
        <dbReference type="Proteomes" id="UP000244441"/>
    </source>
</evidence>
<dbReference type="Pfam" id="PF05768">
    <property type="entry name" value="Glrx-like"/>
    <property type="match status" value="1"/>
</dbReference>
<sequence>MTKVYTLYGTDCCHLCELAEQVCISAGIMACVEKIDIANDEQLVDLYGVKIPVLKNNSTQQELNWPFDAQMISQIKPKL</sequence>
<protein>
    <submittedName>
        <fullName evidence="1">Thioredoxin family protein</fullName>
    </submittedName>
</protein>
<proteinExistence type="predicted"/>
<dbReference type="SUPFAM" id="SSF52833">
    <property type="entry name" value="Thioredoxin-like"/>
    <property type="match status" value="1"/>
</dbReference>
<dbReference type="AlphaFoldDB" id="A0A2S0VTT5"/>
<dbReference type="InterPro" id="IPR008554">
    <property type="entry name" value="Glutaredoxin-like"/>
</dbReference>
<dbReference type="Proteomes" id="UP000244441">
    <property type="component" value="Chromosome"/>
</dbReference>
<evidence type="ECO:0000313" key="1">
    <source>
        <dbReference type="EMBL" id="AWB67619.1"/>
    </source>
</evidence>
<gene>
    <name evidence="1" type="ORF">C2869_14755</name>
</gene>
<dbReference type="Gene3D" id="3.40.30.10">
    <property type="entry name" value="Glutaredoxin"/>
    <property type="match status" value="1"/>
</dbReference>
<keyword evidence="2" id="KW-1185">Reference proteome</keyword>
<dbReference type="PROSITE" id="PS51257">
    <property type="entry name" value="PROKAR_LIPOPROTEIN"/>
    <property type="match status" value="1"/>
</dbReference>
<dbReference type="EMBL" id="CP026604">
    <property type="protein sequence ID" value="AWB67619.1"/>
    <property type="molecule type" value="Genomic_DNA"/>
</dbReference>